<dbReference type="AlphaFoldDB" id="A0A0C4ECR3"/>
<feature type="region of interest" description="Disordered" evidence="3">
    <location>
        <begin position="361"/>
        <end position="402"/>
    </location>
</feature>
<dbReference type="SUPFAM" id="SSF53474">
    <property type="entry name" value="alpha/beta-Hydrolases"/>
    <property type="match status" value="1"/>
</dbReference>
<reference evidence="6" key="4">
    <citation type="journal article" date="2015" name="G3 (Bethesda)">
        <title>Genome sequences of three phytopathogenic species of the Magnaporthaceae family of fungi.</title>
        <authorList>
            <person name="Okagaki L.H."/>
            <person name="Nunes C.C."/>
            <person name="Sailsbery J."/>
            <person name="Clay B."/>
            <person name="Brown D."/>
            <person name="John T."/>
            <person name="Oh Y."/>
            <person name="Young N."/>
            <person name="Fitzgerald M."/>
            <person name="Haas B.J."/>
            <person name="Zeng Q."/>
            <person name="Young S."/>
            <person name="Adiconis X."/>
            <person name="Fan L."/>
            <person name="Levin J.Z."/>
            <person name="Mitchell T.K."/>
            <person name="Okubara P.A."/>
            <person name="Farman M.L."/>
            <person name="Kohn L.M."/>
            <person name="Birren B."/>
            <person name="Ma L.-J."/>
            <person name="Dean R.A."/>
        </authorList>
    </citation>
    <scope>NUCLEOTIDE SEQUENCE</scope>
    <source>
        <strain evidence="6">ATCC 64411 / 73-15</strain>
    </source>
</reference>
<feature type="compositionally biased region" description="Basic and acidic residues" evidence="3">
    <location>
        <begin position="47"/>
        <end position="63"/>
    </location>
</feature>
<reference evidence="5" key="3">
    <citation type="submission" date="2011-03" db="EMBL/GenBank/DDBJ databases">
        <title>Annotation of Magnaporthe poae ATCC 64411.</title>
        <authorList>
            <person name="Ma L.-J."/>
            <person name="Dead R."/>
            <person name="Young S.K."/>
            <person name="Zeng Q."/>
            <person name="Gargeya S."/>
            <person name="Fitzgerald M."/>
            <person name="Haas B."/>
            <person name="Abouelleil A."/>
            <person name="Alvarado L."/>
            <person name="Arachchi H.M."/>
            <person name="Berlin A."/>
            <person name="Brown A."/>
            <person name="Chapman S.B."/>
            <person name="Chen Z."/>
            <person name="Dunbar C."/>
            <person name="Freedman E."/>
            <person name="Gearin G."/>
            <person name="Gellesch M."/>
            <person name="Goldberg J."/>
            <person name="Griggs A."/>
            <person name="Gujja S."/>
            <person name="Heiman D."/>
            <person name="Howarth C."/>
            <person name="Larson L."/>
            <person name="Lui A."/>
            <person name="MacDonald P.J.P."/>
            <person name="Mehta T."/>
            <person name="Montmayeur A."/>
            <person name="Murphy C."/>
            <person name="Neiman D."/>
            <person name="Pearson M."/>
            <person name="Priest M."/>
            <person name="Roberts A."/>
            <person name="Saif S."/>
            <person name="Shea T."/>
            <person name="Shenoy N."/>
            <person name="Sisk P."/>
            <person name="Stolte C."/>
            <person name="Sykes S."/>
            <person name="Yandava C."/>
            <person name="Wortman J."/>
            <person name="Nusbaum C."/>
            <person name="Birren B."/>
        </authorList>
    </citation>
    <scope>NUCLEOTIDE SEQUENCE</scope>
    <source>
        <strain evidence="5">ATCC 64411</strain>
    </source>
</reference>
<feature type="compositionally biased region" description="Polar residues" evidence="3">
    <location>
        <begin position="377"/>
        <end position="389"/>
    </location>
</feature>
<sequence length="1190" mass="131771">MAPQVTVHEKGLTVLYEAPHPKIDIVFVHGFTGHPKNTWTWQRTKHQSTEQKRKHGRTEEPPTTRRLKVPKWSFGQSPRNLSTATSSTPQGDGTETADDANGRHVADPKGRHEEVYWPADLACQTIPDSRILTYGYDTNIRHWLKGPVSKKTVHDHAWDLLCSLEDLRRGPDEVCRPILFVAHSLGGIVVKEALRKSRGCALTQPHLHGIFEAVSGFMFFGTPHGGADPRNFLHHVLTASVQLLGFQVNRQIVDALMPDAEQLLELRDEFSVLCHERKWPVYSFQEEYGVTELFGTKVVNNQSSCLGDPAIETKRHISQNHMDMCRFYGIEDPEYSKVAAAMTFILGSIAGRTHISLARMEPRDASPSEGSGPELSIGNQVQGSSSPPEAQTLGGKRPVSDSIDASTKQTLLEQLYFTKIDDRLTNLGPAQKGTCSWFLSKPEYTAWRDMAQQSGDGSFLWIKGNPGTGKSTLMKLLFEKARASAKGDSSQIVLSFFFLARGTIEEKSTTGLYRSLLHQLFENAVDLRDGLEWMTASGARGVLQNGWQAETLKQTLMHVISRLGSRSLMIFVDALDECDQSQAAGMVCFFEELCDDARDANVKLRICFSSRHYPTVVIQQGVEVTLEAEDGHTDDIERYIKAKLRLGKNKHAETLRAEILKKSSGIFLWVALVIGILGQEFPVNAAPVSQIRKRLEQIPPGLNDLFEMILARDGKNLVQLHLCLKWVLFAARPLKPPELYFAVQLCLDKKSSGYWNHEDVDLDQMKEFVRASSKGLAEVTRNKASEVQFIHESVRDFLLGRYGGQWSGASGSFGGHCHDLLKDCCSAQLNAPIGESVDIPDAPSQAQAAQLREELHQKFPFLEYSVLNVLHHANAAQQHGVEQGDILTGFPLPQWVTLNNALERHAVRRYAKSVNLFYILSEKNLAGLIRIHPRPADFFSVGEERYGPPIFAALAMGSYDAVQAILKMRPRPNPAPTFSGLRPVGILSYLRERGDEAILLAYLFSGQVGVDAKDEWGRTVLSWASENGREAIVRLLLGTGKVEVDAKDLDGRTPLSRASGNGHETIVQLLLNTPKVGVNAKDAWGQTPLSWASINGHETVVQLLLSTGKIEVDVKDTWGRTPLSGASRNGHEGVVRLLLNLGKVEVDAKDEDGRTPLSWASGNGHEGIVQLLLSTGKVEVDLEDNSGRTP</sequence>
<proteinExistence type="predicted"/>
<gene>
    <name evidence="5" type="ORF">MAPG_10496</name>
</gene>
<evidence type="ECO:0000256" key="3">
    <source>
        <dbReference type="SAM" id="MobiDB-lite"/>
    </source>
</evidence>
<dbReference type="SUPFAM" id="SSF48403">
    <property type="entry name" value="Ankyrin repeat"/>
    <property type="match status" value="1"/>
</dbReference>
<keyword evidence="2" id="KW-0040">ANK repeat</keyword>
<keyword evidence="1" id="KW-0677">Repeat</keyword>
<evidence type="ECO:0000259" key="4">
    <source>
        <dbReference type="Pfam" id="PF24883"/>
    </source>
</evidence>
<dbReference type="EnsemblFungi" id="MAPG_10496T0">
    <property type="protein sequence ID" value="MAPG_10496T0"/>
    <property type="gene ID" value="MAPG_10496"/>
</dbReference>
<dbReference type="Gene3D" id="3.40.50.300">
    <property type="entry name" value="P-loop containing nucleotide triphosphate hydrolases"/>
    <property type="match status" value="1"/>
</dbReference>
<dbReference type="InterPro" id="IPR056884">
    <property type="entry name" value="NPHP3-like_N"/>
</dbReference>
<evidence type="ECO:0000313" key="5">
    <source>
        <dbReference type="EMBL" id="KLU90644.1"/>
    </source>
</evidence>
<dbReference type="SMART" id="SM00248">
    <property type="entry name" value="ANK"/>
    <property type="match status" value="6"/>
</dbReference>
<feature type="compositionally biased region" description="Basic and acidic residues" evidence="3">
    <location>
        <begin position="100"/>
        <end position="111"/>
    </location>
</feature>
<dbReference type="OMA" id="INDRSHE"/>
<dbReference type="EMBL" id="GL876975">
    <property type="protein sequence ID" value="KLU90644.1"/>
    <property type="molecule type" value="Genomic_DNA"/>
</dbReference>
<protein>
    <recommendedName>
        <fullName evidence="4">Nephrocystin 3-like N-terminal domain-containing protein</fullName>
    </recommendedName>
</protein>
<reference evidence="6" key="5">
    <citation type="submission" date="2015-06" db="UniProtKB">
        <authorList>
            <consortium name="EnsemblFungi"/>
        </authorList>
    </citation>
    <scope>IDENTIFICATION</scope>
    <source>
        <strain evidence="6">ATCC 64411</strain>
    </source>
</reference>
<dbReference type="Pfam" id="PF24883">
    <property type="entry name" value="NPHP3_N"/>
    <property type="match status" value="1"/>
</dbReference>
<dbReference type="Gene3D" id="1.25.40.20">
    <property type="entry name" value="Ankyrin repeat-containing domain"/>
    <property type="match status" value="2"/>
</dbReference>
<feature type="region of interest" description="Disordered" evidence="3">
    <location>
        <begin position="37"/>
        <end position="111"/>
    </location>
</feature>
<accession>A0A0C4ECR3</accession>
<dbReference type="Proteomes" id="UP000011715">
    <property type="component" value="Unassembled WGS sequence"/>
</dbReference>
<dbReference type="EMBL" id="ADBL01002344">
    <property type="status" value="NOT_ANNOTATED_CDS"/>
    <property type="molecule type" value="Genomic_DNA"/>
</dbReference>
<feature type="repeat" description="ANK" evidence="2">
    <location>
        <begin position="1050"/>
        <end position="1072"/>
    </location>
</feature>
<dbReference type="InterPro" id="IPR027417">
    <property type="entry name" value="P-loop_NTPase"/>
</dbReference>
<dbReference type="PROSITE" id="PS50297">
    <property type="entry name" value="ANK_REP_REGION"/>
    <property type="match status" value="4"/>
</dbReference>
<dbReference type="Pfam" id="PF00023">
    <property type="entry name" value="Ank"/>
    <property type="match status" value="2"/>
</dbReference>
<dbReference type="InterPro" id="IPR002110">
    <property type="entry name" value="Ankyrin_rpt"/>
</dbReference>
<evidence type="ECO:0000256" key="2">
    <source>
        <dbReference type="PROSITE-ProRule" id="PRU00023"/>
    </source>
</evidence>
<dbReference type="Gene3D" id="3.40.50.1820">
    <property type="entry name" value="alpha/beta hydrolase"/>
    <property type="match status" value="1"/>
</dbReference>
<feature type="repeat" description="ANK" evidence="2">
    <location>
        <begin position="1118"/>
        <end position="1142"/>
    </location>
</feature>
<reference evidence="5" key="1">
    <citation type="submission" date="2010-05" db="EMBL/GenBank/DDBJ databases">
        <title>The Genome Sequence of Magnaporthe poae strain ATCC 64411.</title>
        <authorList>
            <consortium name="The Broad Institute Genome Sequencing Platform"/>
            <consortium name="Broad Institute Genome Sequencing Center for Infectious Disease"/>
            <person name="Ma L.-J."/>
            <person name="Dead R."/>
            <person name="Young S."/>
            <person name="Zeng Q."/>
            <person name="Koehrsen M."/>
            <person name="Alvarado L."/>
            <person name="Berlin A."/>
            <person name="Chapman S.B."/>
            <person name="Chen Z."/>
            <person name="Freedman E."/>
            <person name="Gellesch M."/>
            <person name="Goldberg J."/>
            <person name="Griggs A."/>
            <person name="Gujja S."/>
            <person name="Heilman E.R."/>
            <person name="Heiman D."/>
            <person name="Hepburn T."/>
            <person name="Howarth C."/>
            <person name="Jen D."/>
            <person name="Larson L."/>
            <person name="Mehta T."/>
            <person name="Neiman D."/>
            <person name="Pearson M."/>
            <person name="Roberts A."/>
            <person name="Saif S."/>
            <person name="Shea T."/>
            <person name="Shenoy N."/>
            <person name="Sisk P."/>
            <person name="Stolte C."/>
            <person name="Sykes S."/>
            <person name="Walk T."/>
            <person name="White J."/>
            <person name="Yandava C."/>
            <person name="Haas B."/>
            <person name="Nusbaum C."/>
            <person name="Birren B."/>
        </authorList>
    </citation>
    <scope>NUCLEOTIDE SEQUENCE</scope>
    <source>
        <strain evidence="5">ATCC 64411</strain>
    </source>
</reference>
<dbReference type="Pfam" id="PF12796">
    <property type="entry name" value="Ank_2"/>
    <property type="match status" value="1"/>
</dbReference>
<evidence type="ECO:0000313" key="6">
    <source>
        <dbReference type="EnsemblFungi" id="MAPG_10496T0"/>
    </source>
</evidence>
<dbReference type="PANTHER" id="PTHR10039">
    <property type="entry name" value="AMELOGENIN"/>
    <property type="match status" value="1"/>
</dbReference>
<dbReference type="eggNOG" id="KOG0504">
    <property type="taxonomic scope" value="Eukaryota"/>
</dbReference>
<name>A0A0C4ECR3_MAGP6</name>
<evidence type="ECO:0000313" key="7">
    <source>
        <dbReference type="Proteomes" id="UP000011715"/>
    </source>
</evidence>
<evidence type="ECO:0000256" key="1">
    <source>
        <dbReference type="ARBA" id="ARBA00022737"/>
    </source>
</evidence>
<dbReference type="PANTHER" id="PTHR10039:SF5">
    <property type="entry name" value="NACHT DOMAIN-CONTAINING PROTEIN"/>
    <property type="match status" value="1"/>
</dbReference>
<dbReference type="InterPro" id="IPR036770">
    <property type="entry name" value="Ankyrin_rpt-contain_sf"/>
</dbReference>
<dbReference type="OrthoDB" id="194358at2759"/>
<dbReference type="InterPro" id="IPR029058">
    <property type="entry name" value="AB_hydrolase_fold"/>
</dbReference>
<feature type="domain" description="Nephrocystin 3-like N-terminal" evidence="4">
    <location>
        <begin position="433"/>
        <end position="611"/>
    </location>
</feature>
<organism evidence="6 7">
    <name type="scientific">Magnaporthiopsis poae (strain ATCC 64411 / 73-15)</name>
    <name type="common">Kentucky bluegrass fungus</name>
    <name type="synonym">Magnaporthe poae</name>
    <dbReference type="NCBI Taxonomy" id="644358"/>
    <lineage>
        <taxon>Eukaryota</taxon>
        <taxon>Fungi</taxon>
        <taxon>Dikarya</taxon>
        <taxon>Ascomycota</taxon>
        <taxon>Pezizomycotina</taxon>
        <taxon>Sordariomycetes</taxon>
        <taxon>Sordariomycetidae</taxon>
        <taxon>Magnaporthales</taxon>
        <taxon>Magnaporthaceae</taxon>
        <taxon>Magnaporthiopsis</taxon>
    </lineage>
</organism>
<feature type="compositionally biased region" description="Polar residues" evidence="3">
    <location>
        <begin position="74"/>
        <end position="93"/>
    </location>
</feature>
<dbReference type="VEuPathDB" id="FungiDB:MAPG_10496"/>
<dbReference type="STRING" id="644358.A0A0C4ECR3"/>
<dbReference type="eggNOG" id="KOG2029">
    <property type="taxonomic scope" value="Eukaryota"/>
</dbReference>
<feature type="repeat" description="ANK" evidence="2">
    <location>
        <begin position="1152"/>
        <end position="1176"/>
    </location>
</feature>
<feature type="repeat" description="ANK" evidence="2">
    <location>
        <begin position="1084"/>
        <end position="1108"/>
    </location>
</feature>
<dbReference type="SUPFAM" id="SSF52540">
    <property type="entry name" value="P-loop containing nucleoside triphosphate hydrolases"/>
    <property type="match status" value="1"/>
</dbReference>
<reference evidence="7" key="2">
    <citation type="submission" date="2010-05" db="EMBL/GenBank/DDBJ databases">
        <title>The genome sequence of Magnaporthe poae strain ATCC 64411.</title>
        <authorList>
            <person name="Ma L.-J."/>
            <person name="Dead R."/>
            <person name="Young S."/>
            <person name="Zeng Q."/>
            <person name="Koehrsen M."/>
            <person name="Alvarado L."/>
            <person name="Berlin A."/>
            <person name="Chapman S.B."/>
            <person name="Chen Z."/>
            <person name="Freedman E."/>
            <person name="Gellesch M."/>
            <person name="Goldberg J."/>
            <person name="Griggs A."/>
            <person name="Gujja S."/>
            <person name="Heilman E.R."/>
            <person name="Heiman D."/>
            <person name="Hepburn T."/>
            <person name="Howarth C."/>
            <person name="Jen D."/>
            <person name="Larson L."/>
            <person name="Mehta T."/>
            <person name="Neiman D."/>
            <person name="Pearson M."/>
            <person name="Roberts A."/>
            <person name="Saif S."/>
            <person name="Shea T."/>
            <person name="Shenoy N."/>
            <person name="Sisk P."/>
            <person name="Stolte C."/>
            <person name="Sykes S."/>
            <person name="Walk T."/>
            <person name="White J."/>
            <person name="Yandava C."/>
            <person name="Haas B."/>
            <person name="Nusbaum C."/>
            <person name="Birren B."/>
        </authorList>
    </citation>
    <scope>NUCLEOTIDE SEQUENCE [LARGE SCALE GENOMIC DNA]</scope>
    <source>
        <strain evidence="7">ATCC 64411 / 73-15</strain>
    </source>
</reference>
<dbReference type="PROSITE" id="PS50088">
    <property type="entry name" value="ANK_REPEAT"/>
    <property type="match status" value="4"/>
</dbReference>
<keyword evidence="7" id="KW-1185">Reference proteome</keyword>